<feature type="domain" description="AAA+ ATPase" evidence="2">
    <location>
        <begin position="400"/>
        <end position="570"/>
    </location>
</feature>
<dbReference type="SMART" id="SM00382">
    <property type="entry name" value="AAA"/>
    <property type="match status" value="1"/>
</dbReference>
<dbReference type="OrthoDB" id="9783370at2"/>
<dbReference type="PIR" id="A75580">
    <property type="entry name" value="A75580"/>
</dbReference>
<evidence type="ECO:0000259" key="2">
    <source>
        <dbReference type="SMART" id="SM00382"/>
    </source>
</evidence>
<dbReference type="SUPFAM" id="SSF52540">
    <property type="entry name" value="P-loop containing nucleoside triphosphate hydrolases"/>
    <property type="match status" value="1"/>
</dbReference>
<evidence type="ECO:0000313" key="3">
    <source>
        <dbReference type="EMBL" id="AAF12491.1"/>
    </source>
</evidence>
<feature type="compositionally biased region" description="Pro residues" evidence="1">
    <location>
        <begin position="296"/>
        <end position="313"/>
    </location>
</feature>
<organism evidence="3 4">
    <name type="scientific">Deinococcus radiodurans (strain ATCC 13939 / DSM 20539 / JCM 16871 / CCUG 27074 / LMG 4051 / NBRC 15346 / NCIMB 9279 / VKM B-1422 / R1)</name>
    <dbReference type="NCBI Taxonomy" id="243230"/>
    <lineage>
        <taxon>Bacteria</taxon>
        <taxon>Thermotogati</taxon>
        <taxon>Deinococcota</taxon>
        <taxon>Deinococci</taxon>
        <taxon>Deinococcales</taxon>
        <taxon>Deinococcaceae</taxon>
        <taxon>Deinococcus</taxon>
    </lineage>
</organism>
<proteinExistence type="predicted"/>
<dbReference type="AlphaFoldDB" id="Q9RYP4"/>
<sequence>MTTTCATSGCCLSALSPTRRTDMNFTTIFAQYKIARETLATLSPEQQEALERAAWGADWSTDAGGGMLSPLLPLQMPPDPEPGGAAPPQTRALDFPWADRATAGQARQAAQAQLVVFDVSSAAPLGGEMRLIHSAHFADMQGDPLIAYAPAPHKLGQQVIQAERADMGLGQLTRTTVFAYRALPPGQEVRTLEARLVFLPRKNQVSKVRWLAAYDHQLQVQGGETRHVCQLRAALDQEGNGKRSFHASTLGSTQLSPLALHALSAGGTRPYATLENETAPAPTPAARHLLDELLNPPVPAPPKVKPPKPPKPPKANRKAKPAPVAPEPVEAASPPEEPAAEPPAPAAPVSEAPATDIPAPEVPATEPPAPQPAPDPWAAIDARIAVDEDVLAVSRAALERRRPLLLTGAPGTGKTLLATLLAEVLCGPGNFTLVTADARWTSSEVLGGLRVMPGEGLRYSFVPGVVTRAAQRHRESMQATGRPHALIIDEFNRAHQDEAFGRLLTLLDPAYRSQMPLVGVQDGAPEDVFLPADFVLIATMNDADVGRLHEIGSALQRRFVTVPVGVPAGERAFLERSWAHLPAGTLGTLYDFVGSGDPVSDREAGRLRGFVTVGTFFMEEVLGMATDLGLDRALRSQVAPQLGSLGRSDLAALEARARQTGLPKLAAQLATAGQQAPF</sequence>
<evidence type="ECO:0000256" key="1">
    <source>
        <dbReference type="SAM" id="MobiDB-lite"/>
    </source>
</evidence>
<dbReference type="CDD" id="cd00009">
    <property type="entry name" value="AAA"/>
    <property type="match status" value="1"/>
</dbReference>
<dbReference type="PATRIC" id="fig|243230.17.peg.3157"/>
<dbReference type="InterPro" id="IPR011704">
    <property type="entry name" value="ATPase_dyneun-rel_AAA"/>
</dbReference>
<dbReference type="Gene3D" id="3.40.50.300">
    <property type="entry name" value="P-loop containing nucleotide triphosphate hydrolases"/>
    <property type="match status" value="1"/>
</dbReference>
<dbReference type="InterPro" id="IPR003593">
    <property type="entry name" value="AAA+_ATPase"/>
</dbReference>
<feature type="region of interest" description="Disordered" evidence="1">
    <location>
        <begin position="293"/>
        <end position="376"/>
    </location>
</feature>
<dbReference type="InParanoid" id="Q9RYP4"/>
<feature type="compositionally biased region" description="Pro residues" evidence="1">
    <location>
        <begin position="335"/>
        <end position="346"/>
    </location>
</feature>
<dbReference type="HOGENOM" id="CLU_405305_0_0_0"/>
<evidence type="ECO:0000313" key="4">
    <source>
        <dbReference type="Proteomes" id="UP000002524"/>
    </source>
</evidence>
<name>Q9RYP4_DEIRA</name>
<accession>Q9RYP4</accession>
<feature type="compositionally biased region" description="Pro residues" evidence="1">
    <location>
        <begin position="365"/>
        <end position="375"/>
    </location>
</feature>
<keyword evidence="4" id="KW-1185">Reference proteome</keyword>
<dbReference type="eggNOG" id="COG1401">
    <property type="taxonomic scope" value="Bacteria"/>
</dbReference>
<dbReference type="PANTHER" id="PTHR37291">
    <property type="entry name" value="5-METHYLCYTOSINE-SPECIFIC RESTRICTION ENZYME B"/>
    <property type="match status" value="1"/>
</dbReference>
<dbReference type="Proteomes" id="UP000002524">
    <property type="component" value="Chromosome 2"/>
</dbReference>
<reference evidence="3 4" key="1">
    <citation type="journal article" date="1999" name="Science">
        <title>Genome sequence of the radioresistant bacterium Deinococcus radiodurans R1.</title>
        <authorList>
            <person name="White O."/>
            <person name="Eisen J.A."/>
            <person name="Heidelberg J.F."/>
            <person name="Hickey E.K."/>
            <person name="Peterson J.D."/>
            <person name="Dodson R.J."/>
            <person name="Haft D.H."/>
            <person name="Gwinn M.L."/>
            <person name="Nelson W.C."/>
            <person name="Richardson D.L."/>
            <person name="Moffat K.S."/>
            <person name="Qin H."/>
            <person name="Jiang L."/>
            <person name="Pamphile W."/>
            <person name="Crosby M."/>
            <person name="Shen M."/>
            <person name="Vamathevan J.J."/>
            <person name="Lam P."/>
            <person name="McDonald L."/>
            <person name="Utterback T."/>
            <person name="Zalewski C."/>
            <person name="Makarova K.S."/>
            <person name="Aravind L."/>
            <person name="Daly M.J."/>
            <person name="Minton K.W."/>
            <person name="Fleischmann R.D."/>
            <person name="Ketchum K.A."/>
            <person name="Nelson K.E."/>
            <person name="Salzberg S."/>
            <person name="Smith H.O."/>
            <person name="Venter J.C."/>
            <person name="Fraser C.M."/>
        </authorList>
    </citation>
    <scope>NUCLEOTIDE SEQUENCE [LARGE SCALE GENOMIC DNA]</scope>
    <source>
        <strain evidence="4">ATCC 13939 / DSM 20539 / JCM 16871 / LMG 4051 / NBRC 15346 / NCIMB 9279 / R1 / VKM B-1422</strain>
    </source>
</reference>
<dbReference type="GO" id="GO:0016887">
    <property type="term" value="F:ATP hydrolysis activity"/>
    <property type="evidence" value="ECO:0007669"/>
    <property type="project" value="InterPro"/>
</dbReference>
<gene>
    <name evidence="3" type="ordered locus">DR_A0266</name>
</gene>
<feature type="compositionally biased region" description="Low complexity" evidence="1">
    <location>
        <begin position="347"/>
        <end position="364"/>
    </location>
</feature>
<dbReference type="KEGG" id="dra:DR_A0266"/>
<dbReference type="GO" id="GO:0005524">
    <property type="term" value="F:ATP binding"/>
    <property type="evidence" value="ECO:0007669"/>
    <property type="project" value="InterPro"/>
</dbReference>
<dbReference type="PANTHER" id="PTHR37291:SF1">
    <property type="entry name" value="TYPE IV METHYL-DIRECTED RESTRICTION ENZYME ECOKMCRB SUBUNIT"/>
    <property type="match status" value="1"/>
</dbReference>
<dbReference type="EnsemblBacteria" id="AAF12491">
    <property type="protein sequence ID" value="AAF12491"/>
    <property type="gene ID" value="DR_A0266"/>
</dbReference>
<dbReference type="EMBL" id="AE001825">
    <property type="protein sequence ID" value="AAF12491.1"/>
    <property type="molecule type" value="Genomic_DNA"/>
</dbReference>
<dbReference type="PaxDb" id="243230-DR_A0266"/>
<dbReference type="InterPro" id="IPR052934">
    <property type="entry name" value="Methyl-DNA_Rec/Restrict_Enz"/>
</dbReference>
<protein>
    <recommendedName>
        <fullName evidence="2">AAA+ ATPase domain-containing protein</fullName>
    </recommendedName>
</protein>
<dbReference type="InterPro" id="IPR027417">
    <property type="entry name" value="P-loop_NTPase"/>
</dbReference>
<dbReference type="Pfam" id="PF07728">
    <property type="entry name" value="AAA_5"/>
    <property type="match status" value="1"/>
</dbReference>